<accession>A0AA51UAL6</accession>
<dbReference type="PANTHER" id="PTHR48032">
    <property type="entry name" value="RNA-BINDING PROTEIN MUSASHI HOMOLOG RBP6"/>
    <property type="match status" value="1"/>
</dbReference>
<dbReference type="PROSITE" id="PS50102">
    <property type="entry name" value="RRM"/>
    <property type="match status" value="3"/>
</dbReference>
<evidence type="ECO:0000256" key="2">
    <source>
        <dbReference type="ARBA" id="ARBA00022490"/>
    </source>
</evidence>
<gene>
    <name evidence="7" type="primary">hnRNPAB</name>
</gene>
<evidence type="ECO:0000256" key="5">
    <source>
        <dbReference type="PROSITE-ProRule" id="PRU00176"/>
    </source>
</evidence>
<dbReference type="GO" id="GO:0006417">
    <property type="term" value="P:regulation of translation"/>
    <property type="evidence" value="ECO:0007669"/>
    <property type="project" value="TreeGrafter"/>
</dbReference>
<proteinExistence type="evidence at transcript level"/>
<name>A0AA51UAL6_EUGGR</name>
<dbReference type="GO" id="GO:1990904">
    <property type="term" value="C:ribonucleoprotein complex"/>
    <property type="evidence" value="ECO:0007669"/>
    <property type="project" value="UniProtKB-KW"/>
</dbReference>
<evidence type="ECO:0000256" key="1">
    <source>
        <dbReference type="ARBA" id="ARBA00004496"/>
    </source>
</evidence>
<reference evidence="7" key="1">
    <citation type="journal article" date="2023" name="Acta Biochim. Biophys. Sin.">
        <title>Transcriptomic and genomic identification of spliceosomal genes from Euglena gracilis.</title>
        <authorList>
            <person name="Gao P."/>
            <person name="Zhong Y."/>
            <person name="Sun C."/>
        </authorList>
    </citation>
    <scope>NUCLEOTIDE SEQUENCE</scope>
</reference>
<dbReference type="InterPro" id="IPR035979">
    <property type="entry name" value="RBD_domain_sf"/>
</dbReference>
<keyword evidence="2" id="KW-0963">Cytoplasm</keyword>
<evidence type="ECO:0000256" key="3">
    <source>
        <dbReference type="ARBA" id="ARBA00022737"/>
    </source>
</evidence>
<evidence type="ECO:0000256" key="4">
    <source>
        <dbReference type="ARBA" id="ARBA00022884"/>
    </source>
</evidence>
<organism evidence="7">
    <name type="scientific">Euglena gracilis</name>
    <dbReference type="NCBI Taxonomy" id="3039"/>
    <lineage>
        <taxon>Eukaryota</taxon>
        <taxon>Discoba</taxon>
        <taxon>Euglenozoa</taxon>
        <taxon>Euglenida</taxon>
        <taxon>Spirocuta</taxon>
        <taxon>Euglenophyceae</taxon>
        <taxon>Euglenales</taxon>
        <taxon>Euglenaceae</taxon>
        <taxon>Euglena</taxon>
    </lineage>
</organism>
<keyword evidence="3" id="KW-0677">Repeat</keyword>
<feature type="domain" description="RRM" evidence="6">
    <location>
        <begin position="223"/>
        <end position="298"/>
    </location>
</feature>
<comment type="subcellular location">
    <subcellularLocation>
        <location evidence="1">Cytoplasm</location>
    </subcellularLocation>
</comment>
<keyword evidence="4 5" id="KW-0694">RNA-binding</keyword>
<dbReference type="Gene3D" id="3.30.70.330">
    <property type="match status" value="3"/>
</dbReference>
<protein>
    <submittedName>
        <fullName evidence="7">Heterogeneous nuclear ribonucleoprotein AB</fullName>
    </submittedName>
</protein>
<feature type="domain" description="RRM" evidence="6">
    <location>
        <begin position="84"/>
        <end position="160"/>
    </location>
</feature>
<evidence type="ECO:0000259" key="6">
    <source>
        <dbReference type="PROSITE" id="PS50102"/>
    </source>
</evidence>
<dbReference type="PANTHER" id="PTHR48032:SF18">
    <property type="entry name" value="RRM DOMAIN-CONTAINING PROTEIN"/>
    <property type="match status" value="1"/>
</dbReference>
<dbReference type="InterPro" id="IPR000504">
    <property type="entry name" value="RRM_dom"/>
</dbReference>
<dbReference type="InterPro" id="IPR012677">
    <property type="entry name" value="Nucleotide-bd_a/b_plait_sf"/>
</dbReference>
<evidence type="ECO:0000313" key="7">
    <source>
        <dbReference type="EMBL" id="WMV69954.1"/>
    </source>
</evidence>
<sequence length="355" mass="37582">MAKYFVGGLNPVSTTETFRQYFEMFGEIQDAIVMHKDGRSRCFGFVTFSNPELLPPDFTSQLHIIDGKQVDLKDAVPQAESGICKLFLGGLAPSTDTAQLQDYFSQFGTLTDVVAMTVNGQPRGFGFVTYSTPQEADAVLTYPGGHVLDGRILDVKRAEPKGSAPVAAIGAFGGGFGGGFYGRPAPVYGGYRAPAPIRSRYLPPQRFSGPPPGLSDANAFNTSKVFIGGLQPTSTEDTVAMYFSQFGSVTEVQIMRREGLSRGFGFVVFASPAEAAQAIAPHFHSIDGKAVEVKACLPKAAAPPPSRGALAGYGAVGGYVPAVAAYPVRSAGRFVGGLRAGYGGASRFAPRYRPY</sequence>
<dbReference type="EMBL" id="OQ397622">
    <property type="protein sequence ID" value="WMV69954.1"/>
    <property type="molecule type" value="mRNA"/>
</dbReference>
<feature type="domain" description="RRM" evidence="6">
    <location>
        <begin position="2"/>
        <end position="77"/>
    </location>
</feature>
<dbReference type="Pfam" id="PF00076">
    <property type="entry name" value="RRM_1"/>
    <property type="match status" value="3"/>
</dbReference>
<dbReference type="AlphaFoldDB" id="A0AA51UAL6"/>
<keyword evidence="7" id="KW-0687">Ribonucleoprotein</keyword>
<dbReference type="SUPFAM" id="SSF54928">
    <property type="entry name" value="RNA-binding domain, RBD"/>
    <property type="match status" value="3"/>
</dbReference>
<dbReference type="SMART" id="SM00360">
    <property type="entry name" value="RRM"/>
    <property type="match status" value="3"/>
</dbReference>
<dbReference type="GO" id="GO:0003729">
    <property type="term" value="F:mRNA binding"/>
    <property type="evidence" value="ECO:0007669"/>
    <property type="project" value="TreeGrafter"/>
</dbReference>